<comment type="similarity">
    <text evidence="6">Belongs to the SarZ family.</text>
</comment>
<sequence length="146" mass="16911">MENQDTPKLENQICFPLYVISKEVTGMYRPFLEELDITYPQYLVMMVLWENEGLTVNQIGEKLFLDSGTLTPLLKRLELKSYLERKRKKEDERVVEVFLTEVGRDLQKLACSIPGKMAEKLSLSEDDLLGLKATVDKILNIIENKK</sequence>
<evidence type="ECO:0000256" key="5">
    <source>
        <dbReference type="ARBA" id="ARBA00023163"/>
    </source>
</evidence>
<dbReference type="Gene3D" id="1.10.10.10">
    <property type="entry name" value="Winged helix-like DNA-binding domain superfamily/Winged helix DNA-binding domain"/>
    <property type="match status" value="1"/>
</dbReference>
<dbReference type="Proteomes" id="UP000270036">
    <property type="component" value="Chromosome"/>
</dbReference>
<reference evidence="10 12" key="1">
    <citation type="submission" date="2014-07" db="EMBL/GenBank/DDBJ databases">
        <authorList>
            <person name="Pisani N.G."/>
            <person name="Newman J.D."/>
        </authorList>
    </citation>
    <scope>NUCLEOTIDE SEQUENCE [LARGE SCALE GENOMIC DNA]</scope>
    <source>
        <strain evidence="10 12">LMG 24720</strain>
    </source>
</reference>
<keyword evidence="12" id="KW-1185">Reference proteome</keyword>
<dbReference type="RefSeq" id="WP_034720258.1">
    <property type="nucleotide sequence ID" value="NZ_FOIX01000003.1"/>
</dbReference>
<dbReference type="InterPro" id="IPR055166">
    <property type="entry name" value="Transc_reg_Sar_Rot_HTH"/>
</dbReference>
<keyword evidence="4" id="KW-0238">DNA-binding</keyword>
<dbReference type="InterPro" id="IPR036388">
    <property type="entry name" value="WH-like_DNA-bd_sf"/>
</dbReference>
<comment type="subcellular location">
    <subcellularLocation>
        <location evidence="1">Cytoplasm</location>
    </subcellularLocation>
</comment>
<gene>
    <name evidence="11" type="primary">ohrR</name>
    <name evidence="10" type="ORF">HY04_12725</name>
    <name evidence="11" type="ORF">NCTC13489_01030</name>
</gene>
<evidence type="ECO:0000256" key="8">
    <source>
        <dbReference type="ARBA" id="ARBA00047207"/>
    </source>
</evidence>
<organism evidence="11 13">
    <name type="scientific">Kaistella antarctica</name>
    <dbReference type="NCBI Taxonomy" id="266748"/>
    <lineage>
        <taxon>Bacteria</taxon>
        <taxon>Pseudomonadati</taxon>
        <taxon>Bacteroidota</taxon>
        <taxon>Flavobacteriia</taxon>
        <taxon>Flavobacteriales</taxon>
        <taxon>Weeksellaceae</taxon>
        <taxon>Chryseobacterium group</taxon>
        <taxon>Kaistella</taxon>
    </lineage>
</organism>
<evidence type="ECO:0000259" key="9">
    <source>
        <dbReference type="PROSITE" id="PS50995"/>
    </source>
</evidence>
<proteinExistence type="inferred from homology"/>
<dbReference type="FunFam" id="1.10.10.10:FF:000163">
    <property type="entry name" value="MarR family transcriptional regulator"/>
    <property type="match status" value="1"/>
</dbReference>
<dbReference type="AlphaFoldDB" id="A0A448NPX2"/>
<keyword evidence="3" id="KW-0805">Transcription regulation</keyword>
<evidence type="ECO:0000313" key="12">
    <source>
        <dbReference type="Proteomes" id="UP000028349"/>
    </source>
</evidence>
<protein>
    <recommendedName>
        <fullName evidence="7">HTH-type transcriptional regulator SarZ</fullName>
    </recommendedName>
    <alternativeName>
        <fullName evidence="8">Staphylococcal accessory regulator Z</fullName>
    </alternativeName>
</protein>
<reference evidence="11 13" key="2">
    <citation type="submission" date="2018-12" db="EMBL/GenBank/DDBJ databases">
        <authorList>
            <consortium name="Pathogen Informatics"/>
        </authorList>
    </citation>
    <scope>NUCLEOTIDE SEQUENCE [LARGE SCALE GENOMIC DNA]</scope>
    <source>
        <strain evidence="11 13">NCTC13489</strain>
    </source>
</reference>
<dbReference type="Proteomes" id="UP000028349">
    <property type="component" value="Unassembled WGS sequence"/>
</dbReference>
<dbReference type="GO" id="GO:0003677">
    <property type="term" value="F:DNA binding"/>
    <property type="evidence" value="ECO:0007669"/>
    <property type="project" value="UniProtKB-KW"/>
</dbReference>
<evidence type="ECO:0000256" key="3">
    <source>
        <dbReference type="ARBA" id="ARBA00023015"/>
    </source>
</evidence>
<keyword evidence="2" id="KW-0963">Cytoplasm</keyword>
<dbReference type="PRINTS" id="PR00598">
    <property type="entry name" value="HTHMARR"/>
</dbReference>
<dbReference type="PANTHER" id="PTHR42756">
    <property type="entry name" value="TRANSCRIPTIONAL REGULATOR, MARR"/>
    <property type="match status" value="1"/>
</dbReference>
<dbReference type="PROSITE" id="PS50995">
    <property type="entry name" value="HTH_MARR_2"/>
    <property type="match status" value="1"/>
</dbReference>
<evidence type="ECO:0000313" key="13">
    <source>
        <dbReference type="Proteomes" id="UP000270036"/>
    </source>
</evidence>
<dbReference type="PANTHER" id="PTHR42756:SF1">
    <property type="entry name" value="TRANSCRIPTIONAL REPRESSOR OF EMRAB OPERON"/>
    <property type="match status" value="1"/>
</dbReference>
<evidence type="ECO:0000256" key="6">
    <source>
        <dbReference type="ARBA" id="ARBA00046337"/>
    </source>
</evidence>
<evidence type="ECO:0000256" key="2">
    <source>
        <dbReference type="ARBA" id="ARBA00022490"/>
    </source>
</evidence>
<dbReference type="OrthoDB" id="9806864at2"/>
<keyword evidence="5" id="KW-0804">Transcription</keyword>
<dbReference type="STRING" id="266748.HY04_12725"/>
<evidence type="ECO:0000256" key="1">
    <source>
        <dbReference type="ARBA" id="ARBA00004496"/>
    </source>
</evidence>
<dbReference type="GO" id="GO:0005737">
    <property type="term" value="C:cytoplasm"/>
    <property type="evidence" value="ECO:0007669"/>
    <property type="project" value="UniProtKB-SubCell"/>
</dbReference>
<evidence type="ECO:0000256" key="4">
    <source>
        <dbReference type="ARBA" id="ARBA00023125"/>
    </source>
</evidence>
<feature type="domain" description="HTH marR-type" evidence="9">
    <location>
        <begin position="10"/>
        <end position="140"/>
    </location>
</feature>
<dbReference type="InterPro" id="IPR036390">
    <property type="entry name" value="WH_DNA-bd_sf"/>
</dbReference>
<dbReference type="InterPro" id="IPR000835">
    <property type="entry name" value="HTH_MarR-typ"/>
</dbReference>
<evidence type="ECO:0000313" key="10">
    <source>
        <dbReference type="EMBL" id="KEY19274.1"/>
    </source>
</evidence>
<dbReference type="SMART" id="SM00347">
    <property type="entry name" value="HTH_MARR"/>
    <property type="match status" value="1"/>
</dbReference>
<dbReference type="EMBL" id="LR134441">
    <property type="protein sequence ID" value="VEH98564.1"/>
    <property type="molecule type" value="Genomic_DNA"/>
</dbReference>
<dbReference type="SUPFAM" id="SSF46785">
    <property type="entry name" value="Winged helix' DNA-binding domain"/>
    <property type="match status" value="1"/>
</dbReference>
<dbReference type="Pfam" id="PF22381">
    <property type="entry name" value="Staph_reg_Sar_Rot"/>
    <property type="match status" value="1"/>
</dbReference>
<dbReference type="EMBL" id="JPEP01000002">
    <property type="protein sequence ID" value="KEY19274.1"/>
    <property type="molecule type" value="Genomic_DNA"/>
</dbReference>
<name>A0A448NPX2_9FLAO</name>
<accession>A0A448NPX2</accession>
<dbReference type="GO" id="GO:0003700">
    <property type="term" value="F:DNA-binding transcription factor activity"/>
    <property type="evidence" value="ECO:0007669"/>
    <property type="project" value="InterPro"/>
</dbReference>
<evidence type="ECO:0000256" key="7">
    <source>
        <dbReference type="ARBA" id="ARBA00047188"/>
    </source>
</evidence>
<evidence type="ECO:0000313" key="11">
    <source>
        <dbReference type="EMBL" id="VEH98564.1"/>
    </source>
</evidence>
<dbReference type="KEGG" id="cant:NCTC13489_01030"/>